<sequence>MAIAARRHYTPAEVVVHNTPSDLWVSFLGRVLDLTSLAQEYDGTQEIKPILAHAGKDISHWFDPRTGELKHRIHPVTGVRVPYTPHGPIPHVSLEVPSPLWRPVGVPWWVDPKYVIGFLTEKARPVRILNVLTGQECTLTASIPLVLDWPADDGEIKVCKEDKLSRILERFLPFNSHASGYTFKFETRVLDMNKSLEENDIPDERELFLDLGLEDNFYIPALMIYFNDDLTEM</sequence>
<protein>
    <recommendedName>
        <fullName evidence="9">Cytochrome b5 domain-containing protein 1</fullName>
    </recommendedName>
</protein>
<feature type="domain" description="Cytochrome b5 heme-binding" evidence="11">
    <location>
        <begin position="6"/>
        <end position="120"/>
    </location>
</feature>
<evidence type="ECO:0000256" key="2">
    <source>
        <dbReference type="ARBA" id="ARBA00022490"/>
    </source>
</evidence>
<dbReference type="AlphaFoldDB" id="A0A7R9FMD7"/>
<dbReference type="EMBL" id="OE000908">
    <property type="protein sequence ID" value="CAD7455424.1"/>
    <property type="molecule type" value="Genomic_DNA"/>
</dbReference>
<dbReference type="PANTHER" id="PTHR21281:SF0">
    <property type="entry name" value="CYTOCHROME B5 DOMAIN-CONTAINING PROTEIN 1"/>
    <property type="match status" value="1"/>
</dbReference>
<dbReference type="InterPro" id="IPR052320">
    <property type="entry name" value="Cytochrome_b5_domain"/>
</dbReference>
<evidence type="ECO:0000256" key="5">
    <source>
        <dbReference type="ARBA" id="ARBA00023004"/>
    </source>
</evidence>
<evidence type="ECO:0000256" key="1">
    <source>
        <dbReference type="ARBA" id="ARBA00004430"/>
    </source>
</evidence>
<evidence type="ECO:0000256" key="7">
    <source>
        <dbReference type="ARBA" id="ARBA00023273"/>
    </source>
</evidence>
<dbReference type="Gene3D" id="3.10.120.10">
    <property type="entry name" value="Cytochrome b5-like heme/steroid binding domain"/>
    <property type="match status" value="1"/>
</dbReference>
<dbReference type="PROSITE" id="PS50255">
    <property type="entry name" value="CYTOCHROME_B5_2"/>
    <property type="match status" value="1"/>
</dbReference>
<evidence type="ECO:0000256" key="8">
    <source>
        <dbReference type="ARBA" id="ARBA00038168"/>
    </source>
</evidence>
<organism evidence="12">
    <name type="scientific">Timema tahoe</name>
    <dbReference type="NCBI Taxonomy" id="61484"/>
    <lineage>
        <taxon>Eukaryota</taxon>
        <taxon>Metazoa</taxon>
        <taxon>Ecdysozoa</taxon>
        <taxon>Arthropoda</taxon>
        <taxon>Hexapoda</taxon>
        <taxon>Insecta</taxon>
        <taxon>Pterygota</taxon>
        <taxon>Neoptera</taxon>
        <taxon>Polyneoptera</taxon>
        <taxon>Phasmatodea</taxon>
        <taxon>Timematodea</taxon>
        <taxon>Timematoidea</taxon>
        <taxon>Timematidae</taxon>
        <taxon>Timema</taxon>
    </lineage>
</organism>
<evidence type="ECO:0000256" key="9">
    <source>
        <dbReference type="ARBA" id="ARBA00040649"/>
    </source>
</evidence>
<evidence type="ECO:0000256" key="6">
    <source>
        <dbReference type="ARBA" id="ARBA00023212"/>
    </source>
</evidence>
<accession>A0A7R9FMD7</accession>
<evidence type="ECO:0000259" key="11">
    <source>
        <dbReference type="PROSITE" id="PS50255"/>
    </source>
</evidence>
<dbReference type="GO" id="GO:0046872">
    <property type="term" value="F:metal ion binding"/>
    <property type="evidence" value="ECO:0007669"/>
    <property type="project" value="UniProtKB-KW"/>
</dbReference>
<dbReference type="GO" id="GO:0005930">
    <property type="term" value="C:axoneme"/>
    <property type="evidence" value="ECO:0007669"/>
    <property type="project" value="UniProtKB-SubCell"/>
</dbReference>
<dbReference type="InterPro" id="IPR001199">
    <property type="entry name" value="Cyt_B5-like_heme/steroid-bd"/>
</dbReference>
<evidence type="ECO:0000256" key="4">
    <source>
        <dbReference type="ARBA" id="ARBA00022723"/>
    </source>
</evidence>
<reference evidence="12" key="1">
    <citation type="submission" date="2020-11" db="EMBL/GenBank/DDBJ databases">
        <authorList>
            <person name="Tran Van P."/>
        </authorList>
    </citation>
    <scope>NUCLEOTIDE SEQUENCE</scope>
</reference>
<dbReference type="Pfam" id="PF00173">
    <property type="entry name" value="Cyt-b5"/>
    <property type="match status" value="1"/>
</dbReference>
<comment type="subcellular location">
    <subcellularLocation>
        <location evidence="1">Cytoplasm</location>
        <location evidence="1">Cytoskeleton</location>
        <location evidence="1">Cilium axoneme</location>
    </subcellularLocation>
</comment>
<dbReference type="InterPro" id="IPR036400">
    <property type="entry name" value="Cyt_B5-like_heme/steroid_sf"/>
</dbReference>
<dbReference type="SMART" id="SM01117">
    <property type="entry name" value="Cyt-b5"/>
    <property type="match status" value="1"/>
</dbReference>
<gene>
    <name evidence="12" type="ORF">TTEB3V08_LOCUS3495</name>
</gene>
<keyword evidence="4" id="KW-0479">Metal-binding</keyword>
<comment type="similarity">
    <text evidence="8">Belongs to the cytochrome b5 family.</text>
</comment>
<comment type="function">
    <text evidence="10">Radial spoke stalk protein that binds heme under oxidizing conditions. Required for the coordinated beating of multiple cilia maybe by functioning in a redox signaling pathway.</text>
</comment>
<proteinExistence type="inferred from homology"/>
<dbReference type="PANTHER" id="PTHR21281">
    <property type="entry name" value="CYTOCHROME B5 DOMAIN-CONTAINING PROTEIN 1"/>
    <property type="match status" value="1"/>
</dbReference>
<evidence type="ECO:0000313" key="12">
    <source>
        <dbReference type="EMBL" id="CAD7455424.1"/>
    </source>
</evidence>
<keyword evidence="7" id="KW-0966">Cell projection</keyword>
<evidence type="ECO:0000256" key="3">
    <source>
        <dbReference type="ARBA" id="ARBA00022617"/>
    </source>
</evidence>
<keyword evidence="5" id="KW-0408">Iron</keyword>
<dbReference type="SUPFAM" id="SSF55856">
    <property type="entry name" value="Cytochrome b5-like heme/steroid binding domain"/>
    <property type="match status" value="1"/>
</dbReference>
<evidence type="ECO:0000256" key="10">
    <source>
        <dbReference type="ARBA" id="ARBA00046139"/>
    </source>
</evidence>
<keyword evidence="3" id="KW-0349">Heme</keyword>
<keyword evidence="2" id="KW-0963">Cytoplasm</keyword>
<keyword evidence="6" id="KW-0206">Cytoskeleton</keyword>
<name>A0A7R9FMD7_9NEOP</name>